<evidence type="ECO:0000256" key="3">
    <source>
        <dbReference type="ARBA" id="ARBA00022617"/>
    </source>
</evidence>
<feature type="transmembrane region" description="Helical" evidence="13">
    <location>
        <begin position="102"/>
        <end position="122"/>
    </location>
</feature>
<keyword evidence="8" id="KW-0249">Electron transport</keyword>
<dbReference type="InterPro" id="IPR001199">
    <property type="entry name" value="Cyt_B5-like_heme/steroid-bd"/>
</dbReference>
<dbReference type="AlphaFoldDB" id="A0A6A6YJN8"/>
<evidence type="ECO:0000313" key="16">
    <source>
        <dbReference type="Proteomes" id="UP000504636"/>
    </source>
</evidence>
<evidence type="ECO:0000256" key="6">
    <source>
        <dbReference type="ARBA" id="ARBA00022824"/>
    </source>
</evidence>
<dbReference type="PRINTS" id="PR00363">
    <property type="entry name" value="CYTOCHROMEB5"/>
</dbReference>
<evidence type="ECO:0000256" key="1">
    <source>
        <dbReference type="ARBA" id="ARBA00004131"/>
    </source>
</evidence>
<dbReference type="PANTHER" id="PTHR19359">
    <property type="entry name" value="CYTOCHROME B5"/>
    <property type="match status" value="1"/>
</dbReference>
<accession>A0A6A6YJN8</accession>
<evidence type="ECO:0000256" key="9">
    <source>
        <dbReference type="ARBA" id="ARBA00023004"/>
    </source>
</evidence>
<reference evidence="15 17" key="1">
    <citation type="journal article" date="2020" name="Stud. Mycol.">
        <title>101 Dothideomycetes genomes: a test case for predicting lifestyles and emergence of pathogens.</title>
        <authorList>
            <person name="Haridas S."/>
            <person name="Albert R."/>
            <person name="Binder M."/>
            <person name="Bloem J."/>
            <person name="Labutti K."/>
            <person name="Salamov A."/>
            <person name="Andreopoulos B."/>
            <person name="Baker S."/>
            <person name="Barry K."/>
            <person name="Bills G."/>
            <person name="Bluhm B."/>
            <person name="Cannon C."/>
            <person name="Castanera R."/>
            <person name="Culley D."/>
            <person name="Daum C."/>
            <person name="Ezra D."/>
            <person name="Gonzalez J."/>
            <person name="Henrissat B."/>
            <person name="Kuo A."/>
            <person name="Liang C."/>
            <person name="Lipzen A."/>
            <person name="Lutzoni F."/>
            <person name="Magnuson J."/>
            <person name="Mondo S."/>
            <person name="Nolan M."/>
            <person name="Ohm R."/>
            <person name="Pangilinan J."/>
            <person name="Park H.-J."/>
            <person name="Ramirez L."/>
            <person name="Alfaro M."/>
            <person name="Sun H."/>
            <person name="Tritt A."/>
            <person name="Yoshinaga Y."/>
            <person name="Zwiers L.-H."/>
            <person name="Turgeon B."/>
            <person name="Goodwin S."/>
            <person name="Spatafora J."/>
            <person name="Crous P."/>
            <person name="Grigoriev I."/>
        </authorList>
    </citation>
    <scope>NUCLEOTIDE SEQUENCE</scope>
    <source>
        <strain evidence="15 17">CBS 304.34</strain>
    </source>
</reference>
<dbReference type="Gene3D" id="3.10.120.10">
    <property type="entry name" value="Cytochrome b5-like heme/steroid binding domain"/>
    <property type="match status" value="1"/>
</dbReference>
<dbReference type="PANTHER" id="PTHR19359:SF150">
    <property type="entry name" value="CYTOCHROME B5"/>
    <property type="match status" value="1"/>
</dbReference>
<dbReference type="GO" id="GO:0046872">
    <property type="term" value="F:metal ion binding"/>
    <property type="evidence" value="ECO:0007669"/>
    <property type="project" value="UniProtKB-KW"/>
</dbReference>
<dbReference type="Proteomes" id="UP000504636">
    <property type="component" value="Unplaced"/>
</dbReference>
<keyword evidence="6" id="KW-0256">Endoplasmic reticulum</keyword>
<protein>
    <submittedName>
        <fullName evidence="15 17">Cytochrome b5</fullName>
    </submittedName>
</protein>
<dbReference type="OrthoDB" id="260519at2759"/>
<proteinExistence type="inferred from homology"/>
<evidence type="ECO:0000256" key="11">
    <source>
        <dbReference type="ARBA" id="ARBA00037877"/>
    </source>
</evidence>
<evidence type="ECO:0000313" key="15">
    <source>
        <dbReference type="EMBL" id="KAF2808137.1"/>
    </source>
</evidence>
<evidence type="ECO:0000256" key="5">
    <source>
        <dbReference type="ARBA" id="ARBA00022723"/>
    </source>
</evidence>
<gene>
    <name evidence="15 17" type="ORF">BDZ99DRAFT_521709</name>
</gene>
<keyword evidence="2" id="KW-0813">Transport</keyword>
<dbReference type="GeneID" id="54466548"/>
<keyword evidence="9" id="KW-0408">Iron</keyword>
<keyword evidence="13" id="KW-1133">Transmembrane helix</keyword>
<evidence type="ECO:0000313" key="17">
    <source>
        <dbReference type="RefSeq" id="XP_033575101.1"/>
    </source>
</evidence>
<keyword evidence="16" id="KW-1185">Reference proteome</keyword>
<comment type="subcellular location">
    <subcellularLocation>
        <location evidence="1">Endoplasmic reticulum membrane</location>
        <topology evidence="1">Single-pass membrane protein</topology>
        <orientation evidence="1">Cytoplasmic side</orientation>
    </subcellularLocation>
    <subcellularLocation>
        <location evidence="11">Microsome membrane</location>
        <topology evidence="11">Single-pass membrane protein</topology>
        <orientation evidence="11">Cytoplasmic side</orientation>
    </subcellularLocation>
</comment>
<keyword evidence="4 13" id="KW-0812">Transmembrane</keyword>
<dbReference type="FunFam" id="3.10.120.10:FF:000002">
    <property type="entry name" value="Cytochrome b5 type B"/>
    <property type="match status" value="1"/>
</dbReference>
<organism evidence="15">
    <name type="scientific">Mytilinidion resinicola</name>
    <dbReference type="NCBI Taxonomy" id="574789"/>
    <lineage>
        <taxon>Eukaryota</taxon>
        <taxon>Fungi</taxon>
        <taxon>Dikarya</taxon>
        <taxon>Ascomycota</taxon>
        <taxon>Pezizomycotina</taxon>
        <taxon>Dothideomycetes</taxon>
        <taxon>Pleosporomycetidae</taxon>
        <taxon>Mytilinidiales</taxon>
        <taxon>Mytilinidiaceae</taxon>
        <taxon>Mytilinidion</taxon>
    </lineage>
</organism>
<dbReference type="SUPFAM" id="SSF55856">
    <property type="entry name" value="Cytochrome b5-like heme/steroid binding domain"/>
    <property type="match status" value="1"/>
</dbReference>
<dbReference type="Pfam" id="PF00173">
    <property type="entry name" value="Cyt-b5"/>
    <property type="match status" value="1"/>
</dbReference>
<evidence type="ECO:0000259" key="14">
    <source>
        <dbReference type="PROSITE" id="PS50255"/>
    </source>
</evidence>
<dbReference type="InterPro" id="IPR036400">
    <property type="entry name" value="Cyt_B5-like_heme/steroid_sf"/>
</dbReference>
<dbReference type="GO" id="GO:0020037">
    <property type="term" value="F:heme binding"/>
    <property type="evidence" value="ECO:0007669"/>
    <property type="project" value="TreeGrafter"/>
</dbReference>
<reference evidence="17" key="2">
    <citation type="submission" date="2020-04" db="EMBL/GenBank/DDBJ databases">
        <authorList>
            <consortium name="NCBI Genome Project"/>
        </authorList>
    </citation>
    <scope>NUCLEOTIDE SEQUENCE</scope>
    <source>
        <strain evidence="17">CBS 304.34</strain>
    </source>
</reference>
<sequence>MPKDYTYAEVSEHNSPGDALLVIEGKVYDISTFAEDHPGGEPIILDQAGSDATEAFKDVGHSDDARAILRTLLVGTLRRTAGDSGGTATVQKIKPAKTTSSSLLGGPAIGFIILAVIGVLVARKYLA</sequence>
<keyword evidence="10 13" id="KW-0472">Membrane</keyword>
<keyword evidence="7" id="KW-0492">Microsome</keyword>
<evidence type="ECO:0000256" key="4">
    <source>
        <dbReference type="ARBA" id="ARBA00022692"/>
    </source>
</evidence>
<dbReference type="GO" id="GO:0016126">
    <property type="term" value="P:sterol biosynthetic process"/>
    <property type="evidence" value="ECO:0007669"/>
    <property type="project" value="TreeGrafter"/>
</dbReference>
<evidence type="ECO:0000256" key="12">
    <source>
        <dbReference type="ARBA" id="ARBA00038168"/>
    </source>
</evidence>
<evidence type="ECO:0000256" key="13">
    <source>
        <dbReference type="SAM" id="Phobius"/>
    </source>
</evidence>
<name>A0A6A6YJN8_9PEZI</name>
<evidence type="ECO:0000256" key="7">
    <source>
        <dbReference type="ARBA" id="ARBA00022848"/>
    </source>
</evidence>
<reference evidence="17" key="3">
    <citation type="submission" date="2025-04" db="UniProtKB">
        <authorList>
            <consortium name="RefSeq"/>
        </authorList>
    </citation>
    <scope>IDENTIFICATION</scope>
    <source>
        <strain evidence="17">CBS 304.34</strain>
    </source>
</reference>
<dbReference type="PROSITE" id="PS50255">
    <property type="entry name" value="CYTOCHROME_B5_2"/>
    <property type="match status" value="1"/>
</dbReference>
<dbReference type="InterPro" id="IPR050668">
    <property type="entry name" value="Cytochrome_b5"/>
</dbReference>
<keyword evidence="5" id="KW-0479">Metal-binding</keyword>
<comment type="similarity">
    <text evidence="12">Belongs to the cytochrome b5 family.</text>
</comment>
<evidence type="ECO:0000256" key="8">
    <source>
        <dbReference type="ARBA" id="ARBA00022982"/>
    </source>
</evidence>
<evidence type="ECO:0000256" key="10">
    <source>
        <dbReference type="ARBA" id="ARBA00023136"/>
    </source>
</evidence>
<dbReference type="EMBL" id="MU003703">
    <property type="protein sequence ID" value="KAF2808137.1"/>
    <property type="molecule type" value="Genomic_DNA"/>
</dbReference>
<evidence type="ECO:0000256" key="2">
    <source>
        <dbReference type="ARBA" id="ARBA00022448"/>
    </source>
</evidence>
<dbReference type="RefSeq" id="XP_033575101.1">
    <property type="nucleotide sequence ID" value="XM_033725655.1"/>
</dbReference>
<keyword evidence="3" id="KW-0349">Heme</keyword>
<dbReference type="GO" id="GO:0005789">
    <property type="term" value="C:endoplasmic reticulum membrane"/>
    <property type="evidence" value="ECO:0007669"/>
    <property type="project" value="UniProtKB-SubCell"/>
</dbReference>
<dbReference type="SMART" id="SM01117">
    <property type="entry name" value="Cyt-b5"/>
    <property type="match status" value="1"/>
</dbReference>
<feature type="domain" description="Cytochrome b5 heme-binding" evidence="14">
    <location>
        <begin position="2"/>
        <end position="78"/>
    </location>
</feature>